<dbReference type="GO" id="GO:0005829">
    <property type="term" value="C:cytosol"/>
    <property type="evidence" value="ECO:0007669"/>
    <property type="project" value="TreeGrafter"/>
</dbReference>
<sequence>MRLSRAPLLMKMENGQSPKEKYLHDFTYHGKELSFTEAKNIMFQYLDSSGSVDLEKDANNGIAKIRLSNPRFKNAINGIKMMSDLEEITEKLSQWTDCKGAIVYGADGNFCSGGDLNMAKKINNSYYGYAMNIYIGHILDKFKRLPIITVAYIEGAGALGGGAEITTACDYRLMCNAVDTTAIGFVHSKMGIVPAWGSTARLVSIMGVRKTLDLLLESRLFNAAEAMDSGLVDGAVATMEDAEAWLSSKIKADVNVIRAIKRMVQCYDDSPETVRIMESRIFAPLWGGPANQAAIEKHLKHKK</sequence>
<dbReference type="Pfam" id="PF00378">
    <property type="entry name" value="ECH_1"/>
    <property type="match status" value="1"/>
</dbReference>
<dbReference type="AlphaFoldDB" id="A0A6G0ZCZ9"/>
<keyword evidence="1" id="KW-0456">Lyase</keyword>
<feature type="non-terminal residue" evidence="2">
    <location>
        <position position="303"/>
    </location>
</feature>
<dbReference type="PANTHER" id="PTHR11941:SF27">
    <property type="entry name" value="ETHYLMALONYL-COA DECARBOXYLASE"/>
    <property type="match status" value="1"/>
</dbReference>
<dbReference type="SUPFAM" id="SSF52096">
    <property type="entry name" value="ClpP/crotonase"/>
    <property type="match status" value="1"/>
</dbReference>
<evidence type="ECO:0000313" key="2">
    <source>
        <dbReference type="EMBL" id="KAF0768538.1"/>
    </source>
</evidence>
<comment type="caution">
    <text evidence="2">The sequence shown here is derived from an EMBL/GenBank/DDBJ whole genome shotgun (WGS) entry which is preliminary data.</text>
</comment>
<dbReference type="InterPro" id="IPR001753">
    <property type="entry name" value="Enoyl-CoA_hydra/iso"/>
</dbReference>
<dbReference type="Proteomes" id="UP000478052">
    <property type="component" value="Unassembled WGS sequence"/>
</dbReference>
<evidence type="ECO:0000313" key="3">
    <source>
        <dbReference type="Proteomes" id="UP000478052"/>
    </source>
</evidence>
<protein>
    <submittedName>
        <fullName evidence="2">Ethylmalonyl-CoA decarboxylase-like</fullName>
    </submittedName>
</protein>
<dbReference type="GO" id="GO:0006635">
    <property type="term" value="P:fatty acid beta-oxidation"/>
    <property type="evidence" value="ECO:0007669"/>
    <property type="project" value="TreeGrafter"/>
</dbReference>
<gene>
    <name evidence="2" type="ORF">FWK35_00006715</name>
</gene>
<proteinExistence type="predicted"/>
<dbReference type="InterPro" id="IPR029045">
    <property type="entry name" value="ClpP/crotonase-like_dom_sf"/>
</dbReference>
<dbReference type="EMBL" id="VUJU01000754">
    <property type="protein sequence ID" value="KAF0768538.1"/>
    <property type="molecule type" value="Genomic_DNA"/>
</dbReference>
<reference evidence="2 3" key="1">
    <citation type="submission" date="2019-08" db="EMBL/GenBank/DDBJ databases">
        <title>Whole genome of Aphis craccivora.</title>
        <authorList>
            <person name="Voronova N.V."/>
            <person name="Shulinski R.S."/>
            <person name="Bandarenka Y.V."/>
            <person name="Zhorov D.G."/>
            <person name="Warner D."/>
        </authorList>
    </citation>
    <scope>NUCLEOTIDE SEQUENCE [LARGE SCALE GENOMIC DNA]</scope>
    <source>
        <strain evidence="2">180601</strain>
        <tissue evidence="2">Whole Body</tissue>
    </source>
</reference>
<organism evidence="2 3">
    <name type="scientific">Aphis craccivora</name>
    <name type="common">Cowpea aphid</name>
    <dbReference type="NCBI Taxonomy" id="307492"/>
    <lineage>
        <taxon>Eukaryota</taxon>
        <taxon>Metazoa</taxon>
        <taxon>Ecdysozoa</taxon>
        <taxon>Arthropoda</taxon>
        <taxon>Hexapoda</taxon>
        <taxon>Insecta</taxon>
        <taxon>Pterygota</taxon>
        <taxon>Neoptera</taxon>
        <taxon>Paraneoptera</taxon>
        <taxon>Hemiptera</taxon>
        <taxon>Sternorrhyncha</taxon>
        <taxon>Aphidomorpha</taxon>
        <taxon>Aphidoidea</taxon>
        <taxon>Aphididae</taxon>
        <taxon>Aphidini</taxon>
        <taxon>Aphis</taxon>
        <taxon>Aphis</taxon>
    </lineage>
</organism>
<keyword evidence="3" id="KW-1185">Reference proteome</keyword>
<dbReference type="Gene3D" id="3.90.226.10">
    <property type="entry name" value="2-enoyl-CoA Hydratase, Chain A, domain 1"/>
    <property type="match status" value="1"/>
</dbReference>
<accession>A0A6G0ZCZ9</accession>
<dbReference type="CDD" id="cd06558">
    <property type="entry name" value="crotonase-like"/>
    <property type="match status" value="1"/>
</dbReference>
<dbReference type="OrthoDB" id="448450at2759"/>
<dbReference type="GO" id="GO:0016829">
    <property type="term" value="F:lyase activity"/>
    <property type="evidence" value="ECO:0007669"/>
    <property type="project" value="UniProtKB-KW"/>
</dbReference>
<name>A0A6G0ZCZ9_APHCR</name>
<evidence type="ECO:0000256" key="1">
    <source>
        <dbReference type="ARBA" id="ARBA00023239"/>
    </source>
</evidence>
<dbReference type="PANTHER" id="PTHR11941">
    <property type="entry name" value="ENOYL-COA HYDRATASE-RELATED"/>
    <property type="match status" value="1"/>
</dbReference>